<organism evidence="2 3">
    <name type="scientific">Araneus ventricosus</name>
    <name type="common">Orbweaver spider</name>
    <name type="synonym">Epeira ventricosa</name>
    <dbReference type="NCBI Taxonomy" id="182803"/>
    <lineage>
        <taxon>Eukaryota</taxon>
        <taxon>Metazoa</taxon>
        <taxon>Ecdysozoa</taxon>
        <taxon>Arthropoda</taxon>
        <taxon>Chelicerata</taxon>
        <taxon>Arachnida</taxon>
        <taxon>Araneae</taxon>
        <taxon>Araneomorphae</taxon>
        <taxon>Entelegynae</taxon>
        <taxon>Araneoidea</taxon>
        <taxon>Araneidae</taxon>
        <taxon>Araneus</taxon>
    </lineage>
</organism>
<dbReference type="EMBL" id="BGPR01005088">
    <property type="protein sequence ID" value="GBN06661.1"/>
    <property type="molecule type" value="Genomic_DNA"/>
</dbReference>
<evidence type="ECO:0000313" key="3">
    <source>
        <dbReference type="Proteomes" id="UP000499080"/>
    </source>
</evidence>
<keyword evidence="3" id="KW-1185">Reference proteome</keyword>
<feature type="region of interest" description="Disordered" evidence="1">
    <location>
        <begin position="1"/>
        <end position="22"/>
    </location>
</feature>
<evidence type="ECO:0000313" key="2">
    <source>
        <dbReference type="EMBL" id="GBN06661.1"/>
    </source>
</evidence>
<proteinExistence type="predicted"/>
<sequence>MEFDLEPPNLRSRIQNSTKSSPISFNHGQMKWALIDQHPLSKFPDTINVRMFVLNGFNDHQIIVEIAGESKTRKPLAPKLRLFHQATPIHQNKSKGRSSKIGKSVFRIKMQL</sequence>
<reference evidence="2 3" key="1">
    <citation type="journal article" date="2019" name="Sci. Rep.">
        <title>Orb-weaving spider Araneus ventricosus genome elucidates the spidroin gene catalogue.</title>
        <authorList>
            <person name="Kono N."/>
            <person name="Nakamura H."/>
            <person name="Ohtoshi R."/>
            <person name="Moran D.A.P."/>
            <person name="Shinohara A."/>
            <person name="Yoshida Y."/>
            <person name="Fujiwara M."/>
            <person name="Mori M."/>
            <person name="Tomita M."/>
            <person name="Arakawa K."/>
        </authorList>
    </citation>
    <scope>NUCLEOTIDE SEQUENCE [LARGE SCALE GENOMIC DNA]</scope>
</reference>
<dbReference type="Proteomes" id="UP000499080">
    <property type="component" value="Unassembled WGS sequence"/>
</dbReference>
<name>A0A4Y2KWC8_ARAVE</name>
<feature type="compositionally biased region" description="Polar residues" evidence="1">
    <location>
        <begin position="12"/>
        <end position="22"/>
    </location>
</feature>
<comment type="caution">
    <text evidence="2">The sequence shown here is derived from an EMBL/GenBank/DDBJ whole genome shotgun (WGS) entry which is preliminary data.</text>
</comment>
<gene>
    <name evidence="2" type="ORF">AVEN_145661_1</name>
</gene>
<dbReference type="AlphaFoldDB" id="A0A4Y2KWC8"/>
<accession>A0A4Y2KWC8</accession>
<evidence type="ECO:0000256" key="1">
    <source>
        <dbReference type="SAM" id="MobiDB-lite"/>
    </source>
</evidence>
<protein>
    <submittedName>
        <fullName evidence="2">Uncharacterized protein</fullName>
    </submittedName>
</protein>